<feature type="domain" description="Cas12f1-like TNB" evidence="10">
    <location>
        <begin position="308"/>
        <end position="375"/>
    </location>
</feature>
<keyword evidence="4" id="KW-0479">Metal-binding</keyword>
<evidence type="ECO:0000256" key="1">
    <source>
        <dbReference type="ARBA" id="ARBA00008761"/>
    </source>
</evidence>
<dbReference type="InterPro" id="IPR010095">
    <property type="entry name" value="Cas12f1-like_TNB"/>
</dbReference>
<evidence type="ECO:0000256" key="2">
    <source>
        <dbReference type="ARBA" id="ARBA00011044"/>
    </source>
</evidence>
<dbReference type="Pfam" id="PF01385">
    <property type="entry name" value="OrfB_IS605"/>
    <property type="match status" value="1"/>
</dbReference>
<evidence type="ECO:0000259" key="11">
    <source>
        <dbReference type="Pfam" id="PF12323"/>
    </source>
</evidence>
<dbReference type="GO" id="GO:0003677">
    <property type="term" value="F:DNA binding"/>
    <property type="evidence" value="ECO:0007669"/>
    <property type="project" value="UniProtKB-KW"/>
</dbReference>
<dbReference type="PANTHER" id="PTHR30405:SF25">
    <property type="entry name" value="RNA-GUIDED DNA ENDONUCLEASE INSQ-RELATED"/>
    <property type="match status" value="1"/>
</dbReference>
<protein>
    <submittedName>
        <fullName evidence="12">Transposase</fullName>
    </submittedName>
</protein>
<feature type="domain" description="Probable transposase IS891/IS1136/IS1341" evidence="9">
    <location>
        <begin position="177"/>
        <end position="296"/>
    </location>
</feature>
<dbReference type="EMBL" id="NJGJ01000001">
    <property type="protein sequence ID" value="PGH23989.1"/>
    <property type="molecule type" value="Genomic_DNA"/>
</dbReference>
<dbReference type="PANTHER" id="PTHR30405">
    <property type="entry name" value="TRANSPOSASE"/>
    <property type="match status" value="1"/>
</dbReference>
<dbReference type="InterPro" id="IPR051399">
    <property type="entry name" value="RNA-guided_DNA_endo/Transpos"/>
</dbReference>
<evidence type="ECO:0000256" key="4">
    <source>
        <dbReference type="ARBA" id="ARBA00022723"/>
    </source>
</evidence>
<keyword evidence="8" id="KW-0175">Coiled coil</keyword>
<dbReference type="Pfam" id="PF07282">
    <property type="entry name" value="Cas12f1-like_TNB"/>
    <property type="match status" value="1"/>
</dbReference>
<evidence type="ECO:0000259" key="10">
    <source>
        <dbReference type="Pfam" id="PF07282"/>
    </source>
</evidence>
<comment type="similarity">
    <text evidence="2">In the N-terminal section; belongs to the transposase 2 family.</text>
</comment>
<evidence type="ECO:0000256" key="6">
    <source>
        <dbReference type="ARBA" id="ARBA00023125"/>
    </source>
</evidence>
<dbReference type="InterPro" id="IPR001959">
    <property type="entry name" value="Transposase"/>
</dbReference>
<dbReference type="Pfam" id="PF12323">
    <property type="entry name" value="HTH_OrfB_IS605"/>
    <property type="match status" value="1"/>
</dbReference>
<sequence>MDSTSYTFIGTKIRLIPTKEQAILLWRSAGCSRFIYNWALDKETDNYEKGNKFINDKVLRREMTKLKKEEDFKWLCEVGSNVLKQSVKDLCLAYKKFFDKKASFPKYKSRKNNISFYVNYESMKKTQNGVQCEKLGNIKTAEPLPKLLKGEKHYLDPHISYDGKYWYIGFTRKIKIHKTELNDIAIGIDLGIKNLATCSNEKVYRNINKTKKVRKLKKKLKRLQRKVSKKYLMNKDGEKFVKTKNIIKLERKIKLINRTLTNIRVNHTHQVTTEIVKTKPSKIVMETLRITNMLKNKHLSKAIAEQGFYRFISFIEYKCKLYGIELERVPTLYPSSKKCSHCGAIKKDLKLSDRTYHCECCGLTIDRDYNASLNLANYKIS</sequence>
<dbReference type="Proteomes" id="UP000226179">
    <property type="component" value="Unassembled WGS sequence"/>
</dbReference>
<evidence type="ECO:0000313" key="13">
    <source>
        <dbReference type="Proteomes" id="UP000226179"/>
    </source>
</evidence>
<dbReference type="GO" id="GO:0032196">
    <property type="term" value="P:transposition"/>
    <property type="evidence" value="ECO:0007669"/>
    <property type="project" value="UniProtKB-KW"/>
</dbReference>
<feature type="coiled-coil region" evidence="8">
    <location>
        <begin position="206"/>
        <end position="233"/>
    </location>
</feature>
<dbReference type="RefSeq" id="WP_032836932.1">
    <property type="nucleotide sequence ID" value="NZ_CP077150.1"/>
</dbReference>
<evidence type="ECO:0000256" key="3">
    <source>
        <dbReference type="ARBA" id="ARBA00022578"/>
    </source>
</evidence>
<reference evidence="12 13" key="1">
    <citation type="submission" date="2017-06" db="EMBL/GenBank/DDBJ databases">
        <title>Draft genome sequence of Fusobacterium nucleatum subsp. animalis KCOM 1280 (=ChDC F318).</title>
        <authorList>
            <person name="Kook J.-K."/>
            <person name="Park S.-N."/>
            <person name="Lim Y.K."/>
            <person name="Roh H."/>
        </authorList>
    </citation>
    <scope>NUCLEOTIDE SEQUENCE [LARGE SCALE GENOMIC DNA]</scope>
    <source>
        <strain evidence="13">KCOM 1280 ( ChDC F318)</strain>
    </source>
</reference>
<keyword evidence="5" id="KW-0862">Zinc</keyword>
<proteinExistence type="inferred from homology"/>
<dbReference type="InterPro" id="IPR021027">
    <property type="entry name" value="Transposase_put_HTH"/>
</dbReference>
<dbReference type="NCBIfam" id="NF040570">
    <property type="entry name" value="guided_TnpB"/>
    <property type="match status" value="1"/>
</dbReference>
<organism evidence="12 13">
    <name type="scientific">Fusobacterium animalis</name>
    <dbReference type="NCBI Taxonomy" id="76859"/>
    <lineage>
        <taxon>Bacteria</taxon>
        <taxon>Fusobacteriati</taxon>
        <taxon>Fusobacteriota</taxon>
        <taxon>Fusobacteriia</taxon>
        <taxon>Fusobacteriales</taxon>
        <taxon>Fusobacteriaceae</taxon>
        <taxon>Fusobacterium</taxon>
    </lineage>
</organism>
<dbReference type="AlphaFoldDB" id="A0A2B7YSG2"/>
<dbReference type="GO" id="GO:0046872">
    <property type="term" value="F:metal ion binding"/>
    <property type="evidence" value="ECO:0007669"/>
    <property type="project" value="UniProtKB-KW"/>
</dbReference>
<evidence type="ECO:0000256" key="8">
    <source>
        <dbReference type="SAM" id="Coils"/>
    </source>
</evidence>
<keyword evidence="7" id="KW-0233">DNA recombination</keyword>
<comment type="caution">
    <text evidence="12">The sequence shown here is derived from an EMBL/GenBank/DDBJ whole genome shotgun (WGS) entry which is preliminary data.</text>
</comment>
<evidence type="ECO:0000256" key="5">
    <source>
        <dbReference type="ARBA" id="ARBA00022833"/>
    </source>
</evidence>
<keyword evidence="3" id="KW-0815">Transposition</keyword>
<feature type="domain" description="Transposase putative helix-turn-helix" evidence="11">
    <location>
        <begin position="10"/>
        <end position="52"/>
    </location>
</feature>
<gene>
    <name evidence="12" type="ORF">RN90_00025</name>
</gene>
<accession>A0A2B7YSG2</accession>
<comment type="similarity">
    <text evidence="1">In the C-terminal section; belongs to the transposase 35 family.</text>
</comment>
<dbReference type="NCBIfam" id="TIGR01766">
    <property type="entry name" value="IS200/IS605 family accessory protein TnpB-like domain"/>
    <property type="match status" value="1"/>
</dbReference>
<name>A0A2B7YSG2_9FUSO</name>
<dbReference type="GO" id="GO:0006310">
    <property type="term" value="P:DNA recombination"/>
    <property type="evidence" value="ECO:0007669"/>
    <property type="project" value="UniProtKB-KW"/>
</dbReference>
<keyword evidence="6" id="KW-0238">DNA-binding</keyword>
<evidence type="ECO:0000313" key="12">
    <source>
        <dbReference type="EMBL" id="PGH23989.1"/>
    </source>
</evidence>
<evidence type="ECO:0000256" key="7">
    <source>
        <dbReference type="ARBA" id="ARBA00023172"/>
    </source>
</evidence>
<evidence type="ECO:0000259" key="9">
    <source>
        <dbReference type="Pfam" id="PF01385"/>
    </source>
</evidence>